<evidence type="ECO:0000256" key="1">
    <source>
        <dbReference type="SAM" id="MobiDB-lite"/>
    </source>
</evidence>
<accession>A0ABU7A979</accession>
<evidence type="ECO:0000313" key="3">
    <source>
        <dbReference type="Proteomes" id="UP001345963"/>
    </source>
</evidence>
<organism evidence="2 3">
    <name type="scientific">Ataeniobius toweri</name>
    <dbReference type="NCBI Taxonomy" id="208326"/>
    <lineage>
        <taxon>Eukaryota</taxon>
        <taxon>Metazoa</taxon>
        <taxon>Chordata</taxon>
        <taxon>Craniata</taxon>
        <taxon>Vertebrata</taxon>
        <taxon>Euteleostomi</taxon>
        <taxon>Actinopterygii</taxon>
        <taxon>Neopterygii</taxon>
        <taxon>Teleostei</taxon>
        <taxon>Neoteleostei</taxon>
        <taxon>Acanthomorphata</taxon>
        <taxon>Ovalentaria</taxon>
        <taxon>Atherinomorphae</taxon>
        <taxon>Cyprinodontiformes</taxon>
        <taxon>Goodeidae</taxon>
        <taxon>Ataeniobius</taxon>
    </lineage>
</organism>
<evidence type="ECO:0000313" key="2">
    <source>
        <dbReference type="EMBL" id="MED6234383.1"/>
    </source>
</evidence>
<comment type="caution">
    <text evidence="2">The sequence shown here is derived from an EMBL/GenBank/DDBJ whole genome shotgun (WGS) entry which is preliminary data.</text>
</comment>
<name>A0ABU7A979_9TELE</name>
<feature type="region of interest" description="Disordered" evidence="1">
    <location>
        <begin position="1"/>
        <end position="26"/>
    </location>
</feature>
<reference evidence="2 3" key="1">
    <citation type="submission" date="2021-07" db="EMBL/GenBank/DDBJ databases">
        <authorList>
            <person name="Palmer J.M."/>
        </authorList>
    </citation>
    <scope>NUCLEOTIDE SEQUENCE [LARGE SCALE GENOMIC DNA]</scope>
    <source>
        <strain evidence="2 3">AT_MEX2019</strain>
        <tissue evidence="2">Muscle</tissue>
    </source>
</reference>
<dbReference type="EMBL" id="JAHUTI010007111">
    <property type="protein sequence ID" value="MED6234383.1"/>
    <property type="molecule type" value="Genomic_DNA"/>
</dbReference>
<sequence length="70" mass="7544">MRRTLQPTKVAQENNPALTEPSPQHRNLTLTEARVTAASPEVLTETSLLSSQLLSACLSSAPSWKAEDVA</sequence>
<dbReference type="Proteomes" id="UP001345963">
    <property type="component" value="Unassembled WGS sequence"/>
</dbReference>
<protein>
    <submittedName>
        <fullName evidence="2">Uncharacterized protein</fullName>
    </submittedName>
</protein>
<proteinExistence type="predicted"/>
<keyword evidence="3" id="KW-1185">Reference proteome</keyword>
<gene>
    <name evidence="2" type="ORF">ATANTOWER_028362</name>
</gene>